<dbReference type="AlphaFoldDB" id="A0AAD7WR06"/>
<gene>
    <name evidence="2" type="ORF">AAFF_G00304570</name>
</gene>
<feature type="compositionally biased region" description="Polar residues" evidence="1">
    <location>
        <begin position="1"/>
        <end position="20"/>
    </location>
</feature>
<protein>
    <submittedName>
        <fullName evidence="2">Uncharacterized protein</fullName>
    </submittedName>
</protein>
<feature type="region of interest" description="Disordered" evidence="1">
    <location>
        <begin position="64"/>
        <end position="85"/>
    </location>
</feature>
<keyword evidence="3" id="KW-1185">Reference proteome</keyword>
<dbReference type="EMBL" id="JAINUG010000044">
    <property type="protein sequence ID" value="KAJ8406226.1"/>
    <property type="molecule type" value="Genomic_DNA"/>
</dbReference>
<evidence type="ECO:0000313" key="2">
    <source>
        <dbReference type="EMBL" id="KAJ8406226.1"/>
    </source>
</evidence>
<accession>A0AAD7WR06</accession>
<organism evidence="2 3">
    <name type="scientific">Aldrovandia affinis</name>
    <dbReference type="NCBI Taxonomy" id="143900"/>
    <lineage>
        <taxon>Eukaryota</taxon>
        <taxon>Metazoa</taxon>
        <taxon>Chordata</taxon>
        <taxon>Craniata</taxon>
        <taxon>Vertebrata</taxon>
        <taxon>Euteleostomi</taxon>
        <taxon>Actinopterygii</taxon>
        <taxon>Neopterygii</taxon>
        <taxon>Teleostei</taxon>
        <taxon>Notacanthiformes</taxon>
        <taxon>Halosauridae</taxon>
        <taxon>Aldrovandia</taxon>
    </lineage>
</organism>
<comment type="caution">
    <text evidence="2">The sequence shown here is derived from an EMBL/GenBank/DDBJ whole genome shotgun (WGS) entry which is preliminary data.</text>
</comment>
<sequence length="108" mass="10962">MLSVAGASSATGPLSQTPVTARTGPFSRPAIPQCTAANGRPCLGTLLAPAAPHPPARCSRASQCAGRVQEGENKRPAPFGSRARGRVCCGTSAASVTARGRSARNHLR</sequence>
<evidence type="ECO:0000313" key="3">
    <source>
        <dbReference type="Proteomes" id="UP001221898"/>
    </source>
</evidence>
<name>A0AAD7WR06_9TELE</name>
<feature type="region of interest" description="Disordered" evidence="1">
    <location>
        <begin position="1"/>
        <end position="30"/>
    </location>
</feature>
<proteinExistence type="predicted"/>
<dbReference type="Proteomes" id="UP001221898">
    <property type="component" value="Unassembled WGS sequence"/>
</dbReference>
<reference evidence="2" key="1">
    <citation type="journal article" date="2023" name="Science">
        <title>Genome structures resolve the early diversification of teleost fishes.</title>
        <authorList>
            <person name="Parey E."/>
            <person name="Louis A."/>
            <person name="Montfort J."/>
            <person name="Bouchez O."/>
            <person name="Roques C."/>
            <person name="Iampietro C."/>
            <person name="Lluch J."/>
            <person name="Castinel A."/>
            <person name="Donnadieu C."/>
            <person name="Desvignes T."/>
            <person name="Floi Bucao C."/>
            <person name="Jouanno E."/>
            <person name="Wen M."/>
            <person name="Mejri S."/>
            <person name="Dirks R."/>
            <person name="Jansen H."/>
            <person name="Henkel C."/>
            <person name="Chen W.J."/>
            <person name="Zahm M."/>
            <person name="Cabau C."/>
            <person name="Klopp C."/>
            <person name="Thompson A.W."/>
            <person name="Robinson-Rechavi M."/>
            <person name="Braasch I."/>
            <person name="Lecointre G."/>
            <person name="Bobe J."/>
            <person name="Postlethwait J.H."/>
            <person name="Berthelot C."/>
            <person name="Roest Crollius H."/>
            <person name="Guiguen Y."/>
        </authorList>
    </citation>
    <scope>NUCLEOTIDE SEQUENCE</scope>
    <source>
        <strain evidence="2">NC1722</strain>
    </source>
</reference>
<evidence type="ECO:0000256" key="1">
    <source>
        <dbReference type="SAM" id="MobiDB-lite"/>
    </source>
</evidence>